<evidence type="ECO:0008006" key="2">
    <source>
        <dbReference type="Google" id="ProtNLM"/>
    </source>
</evidence>
<sequence>MIRTTTRSRLLTGVPLAIVAAALAACSGGGTGQAAAQGACKAYANVNRHQVTTTAAQADAVVATARADADRAATADPAWAGLQRDITYVFSRRGEFDTATAAEMDAYFAADRRVQADCVSAGEDIGPLRP</sequence>
<dbReference type="PROSITE" id="PS51257">
    <property type="entry name" value="PROKAR_LIPOPROTEIN"/>
    <property type="match status" value="1"/>
</dbReference>
<comment type="caution">
    <text evidence="1">The sequence shown here is derived from an EMBL/GenBank/DDBJ whole genome shotgun (WGS) entry which is preliminary data.</text>
</comment>
<gene>
    <name evidence="1" type="ORF">GALL_364410</name>
</gene>
<reference evidence="1" key="1">
    <citation type="submission" date="2016-10" db="EMBL/GenBank/DDBJ databases">
        <title>Sequence of Gallionella enrichment culture.</title>
        <authorList>
            <person name="Poehlein A."/>
            <person name="Muehling M."/>
            <person name="Daniel R."/>
        </authorList>
    </citation>
    <scope>NUCLEOTIDE SEQUENCE</scope>
</reference>
<accession>A0A1J5QPH1</accession>
<proteinExistence type="predicted"/>
<dbReference type="AlphaFoldDB" id="A0A1J5QPH1"/>
<organism evidence="1">
    <name type="scientific">mine drainage metagenome</name>
    <dbReference type="NCBI Taxonomy" id="410659"/>
    <lineage>
        <taxon>unclassified sequences</taxon>
        <taxon>metagenomes</taxon>
        <taxon>ecological metagenomes</taxon>
    </lineage>
</organism>
<name>A0A1J5QPH1_9ZZZZ</name>
<protein>
    <recommendedName>
        <fullName evidence="2">Lipoprotein</fullName>
    </recommendedName>
</protein>
<evidence type="ECO:0000313" key="1">
    <source>
        <dbReference type="EMBL" id="OIQ81791.1"/>
    </source>
</evidence>
<dbReference type="EMBL" id="MLJW01000881">
    <property type="protein sequence ID" value="OIQ81791.1"/>
    <property type="molecule type" value="Genomic_DNA"/>
</dbReference>